<accession>A0A401S1Y4</accession>
<keyword evidence="4" id="KW-1185">Reference proteome</keyword>
<feature type="compositionally biased region" description="Basic and acidic residues" evidence="1">
    <location>
        <begin position="60"/>
        <end position="73"/>
    </location>
</feature>
<dbReference type="OMA" id="TEDERCT"/>
<protein>
    <recommendedName>
        <fullName evidence="2">FAM21/CAPZIP domain-containing protein</fullName>
    </recommendedName>
</protein>
<dbReference type="AlphaFoldDB" id="A0A401S1Y4"/>
<reference evidence="3 4" key="1">
    <citation type="journal article" date="2018" name="Nat. Ecol. Evol.">
        <title>Shark genomes provide insights into elasmobranch evolution and the origin of vertebrates.</title>
        <authorList>
            <person name="Hara Y"/>
            <person name="Yamaguchi K"/>
            <person name="Onimaru K"/>
            <person name="Kadota M"/>
            <person name="Koyanagi M"/>
            <person name="Keeley SD"/>
            <person name="Tatsumi K"/>
            <person name="Tanaka K"/>
            <person name="Motone F"/>
            <person name="Kageyama Y"/>
            <person name="Nozu R"/>
            <person name="Adachi N"/>
            <person name="Nishimura O"/>
            <person name="Nakagawa R"/>
            <person name="Tanegashima C"/>
            <person name="Kiyatake I"/>
            <person name="Matsumoto R"/>
            <person name="Murakumo K"/>
            <person name="Nishida K"/>
            <person name="Terakita A"/>
            <person name="Kuratani S"/>
            <person name="Sato K"/>
            <person name="Hyodo S Kuraku.S."/>
        </authorList>
    </citation>
    <scope>NUCLEOTIDE SEQUENCE [LARGE SCALE GENOMIC DNA]</scope>
</reference>
<feature type="compositionally biased region" description="Acidic residues" evidence="1">
    <location>
        <begin position="343"/>
        <end position="354"/>
    </location>
</feature>
<feature type="region of interest" description="Disordered" evidence="1">
    <location>
        <begin position="105"/>
        <end position="354"/>
    </location>
</feature>
<dbReference type="InterPro" id="IPR029341">
    <property type="entry name" value="FAM21/CAPZIP"/>
</dbReference>
<sequence length="354" mass="38265">MEESSGDAVPTMEEKPMSVAALASKFKQGTNNTLEKNEKPLKRPVRKKPPSSLPLCGMKNDNETDRNADEKSSVSDSNRPPKLKLKTSSPLIEKLQANLCLSPIALLPGAGPKSPLKSSFSPLTSPASTPDSPGTRSQSSESDGGPVSFDQPAEREPLHSLHKNRVRVSLKRRPPSRRFRRSVAEDAANSDSAETDTSPKNAEPEQNGTPDEESNDVFTDDGVQTDDATSKTSPSPEEDSPPSPKESSPEQTSEKELDHLSSSQSQESELSSDLSQCEHMEDNASTTKETEESSNKDNEASASSDHNIAGSETADSETSKEEPKIEEVKAIDIQQQNSKAEEMSPEGTEDERCT</sequence>
<feature type="region of interest" description="Disordered" evidence="1">
    <location>
        <begin position="24"/>
        <end position="89"/>
    </location>
</feature>
<dbReference type="OrthoDB" id="9450049at2759"/>
<feature type="compositionally biased region" description="Basic and acidic residues" evidence="1">
    <location>
        <begin position="317"/>
        <end position="330"/>
    </location>
</feature>
<feature type="compositionally biased region" description="Low complexity" evidence="1">
    <location>
        <begin position="260"/>
        <end position="275"/>
    </location>
</feature>
<evidence type="ECO:0000313" key="4">
    <source>
        <dbReference type="Proteomes" id="UP000287033"/>
    </source>
</evidence>
<evidence type="ECO:0000256" key="1">
    <source>
        <dbReference type="SAM" id="MobiDB-lite"/>
    </source>
</evidence>
<feature type="compositionally biased region" description="Polar residues" evidence="1">
    <location>
        <begin position="127"/>
        <end position="142"/>
    </location>
</feature>
<proteinExistence type="predicted"/>
<dbReference type="STRING" id="137246.A0A401S1Y4"/>
<evidence type="ECO:0000313" key="3">
    <source>
        <dbReference type="EMBL" id="GCC24414.1"/>
    </source>
</evidence>
<feature type="compositionally biased region" description="Acidic residues" evidence="1">
    <location>
        <begin position="210"/>
        <end position="219"/>
    </location>
</feature>
<name>A0A401S1Y4_CHIPU</name>
<dbReference type="Proteomes" id="UP000287033">
    <property type="component" value="Unassembled WGS sequence"/>
</dbReference>
<feature type="compositionally biased region" description="Low complexity" evidence="1">
    <location>
        <begin position="112"/>
        <end position="126"/>
    </location>
</feature>
<dbReference type="Pfam" id="PF15255">
    <property type="entry name" value="CAP-ZIP_m"/>
    <property type="match status" value="1"/>
</dbReference>
<gene>
    <name evidence="3" type="ORF">chiPu_0002815</name>
</gene>
<comment type="caution">
    <text evidence="3">The sequence shown here is derived from an EMBL/GenBank/DDBJ whole genome shotgun (WGS) entry which is preliminary data.</text>
</comment>
<feature type="domain" description="FAM21/CAPZIP" evidence="2">
    <location>
        <begin position="83"/>
        <end position="200"/>
    </location>
</feature>
<feature type="compositionally biased region" description="Polar residues" evidence="1">
    <location>
        <begin position="189"/>
        <end position="209"/>
    </location>
</feature>
<organism evidence="3 4">
    <name type="scientific">Chiloscyllium punctatum</name>
    <name type="common">Brownbanded bambooshark</name>
    <name type="synonym">Hemiscyllium punctatum</name>
    <dbReference type="NCBI Taxonomy" id="137246"/>
    <lineage>
        <taxon>Eukaryota</taxon>
        <taxon>Metazoa</taxon>
        <taxon>Chordata</taxon>
        <taxon>Craniata</taxon>
        <taxon>Vertebrata</taxon>
        <taxon>Chondrichthyes</taxon>
        <taxon>Elasmobranchii</taxon>
        <taxon>Galeomorphii</taxon>
        <taxon>Galeoidea</taxon>
        <taxon>Orectolobiformes</taxon>
        <taxon>Hemiscylliidae</taxon>
        <taxon>Chiloscyllium</taxon>
    </lineage>
</organism>
<feature type="compositionally biased region" description="Basic residues" evidence="1">
    <location>
        <begin position="160"/>
        <end position="181"/>
    </location>
</feature>
<evidence type="ECO:0000259" key="2">
    <source>
        <dbReference type="Pfam" id="PF15255"/>
    </source>
</evidence>
<feature type="compositionally biased region" description="Basic and acidic residues" evidence="1">
    <location>
        <begin position="276"/>
        <end position="299"/>
    </location>
</feature>
<dbReference type="EMBL" id="BEZZ01000056">
    <property type="protein sequence ID" value="GCC24414.1"/>
    <property type="molecule type" value="Genomic_DNA"/>
</dbReference>